<dbReference type="GO" id="GO:0035317">
    <property type="term" value="P:imaginal disc-derived wing hair organization"/>
    <property type="evidence" value="ECO:0007669"/>
    <property type="project" value="EnsemblMetazoa"/>
</dbReference>
<reference evidence="2 6" key="1">
    <citation type="journal article" date="2007" name="Nature">
        <title>Evolution of genes and genomes on the Drosophila phylogeny.</title>
        <authorList>
            <consortium name="Drosophila 12 Genomes Consortium"/>
            <person name="Clark A.G."/>
            <person name="Eisen M.B."/>
            <person name="Smith D.R."/>
            <person name="Bergman C.M."/>
            <person name="Oliver B."/>
            <person name="Markow T.A."/>
            <person name="Kaufman T.C."/>
            <person name="Kellis M."/>
            <person name="Gelbart W."/>
            <person name="Iyer V.N."/>
            <person name="Pollard D.A."/>
            <person name="Sackton T.B."/>
            <person name="Larracuente A.M."/>
            <person name="Singh N.D."/>
            <person name="Abad J.P."/>
            <person name="Abt D.N."/>
            <person name="Adryan B."/>
            <person name="Aguade M."/>
            <person name="Akashi H."/>
            <person name="Anderson W.W."/>
            <person name="Aquadro C.F."/>
            <person name="Ardell D.H."/>
            <person name="Arguello R."/>
            <person name="Artieri C.G."/>
            <person name="Barbash D.A."/>
            <person name="Barker D."/>
            <person name="Barsanti P."/>
            <person name="Batterham P."/>
            <person name="Batzoglou S."/>
            <person name="Begun D."/>
            <person name="Bhutkar A."/>
            <person name="Blanco E."/>
            <person name="Bosak S.A."/>
            <person name="Bradley R.K."/>
            <person name="Brand A.D."/>
            <person name="Brent M.R."/>
            <person name="Brooks A.N."/>
            <person name="Brown R.H."/>
            <person name="Butlin R.K."/>
            <person name="Caggese C."/>
            <person name="Calvi B.R."/>
            <person name="Bernardo de Carvalho A."/>
            <person name="Caspi A."/>
            <person name="Castrezana S."/>
            <person name="Celniker S.E."/>
            <person name="Chang J.L."/>
            <person name="Chapple C."/>
            <person name="Chatterji S."/>
            <person name="Chinwalla A."/>
            <person name="Civetta A."/>
            <person name="Clifton S.W."/>
            <person name="Comeron J.M."/>
            <person name="Costello J.C."/>
            <person name="Coyne J.A."/>
            <person name="Daub J."/>
            <person name="David R.G."/>
            <person name="Delcher A.L."/>
            <person name="Delehaunty K."/>
            <person name="Do C.B."/>
            <person name="Ebling H."/>
            <person name="Edwards K."/>
            <person name="Eickbush T."/>
            <person name="Evans J.D."/>
            <person name="Filipski A."/>
            <person name="Findeiss S."/>
            <person name="Freyhult E."/>
            <person name="Fulton L."/>
            <person name="Fulton R."/>
            <person name="Garcia A.C."/>
            <person name="Gardiner A."/>
            <person name="Garfield D.A."/>
            <person name="Garvin B.E."/>
            <person name="Gibson G."/>
            <person name="Gilbert D."/>
            <person name="Gnerre S."/>
            <person name="Godfrey J."/>
            <person name="Good R."/>
            <person name="Gotea V."/>
            <person name="Gravely B."/>
            <person name="Greenberg A.J."/>
            <person name="Griffiths-Jones S."/>
            <person name="Gross S."/>
            <person name="Guigo R."/>
            <person name="Gustafson E.A."/>
            <person name="Haerty W."/>
            <person name="Hahn M.W."/>
            <person name="Halligan D.L."/>
            <person name="Halpern A.L."/>
            <person name="Halter G.M."/>
            <person name="Han M.V."/>
            <person name="Heger A."/>
            <person name="Hillier L."/>
            <person name="Hinrichs A.S."/>
            <person name="Holmes I."/>
            <person name="Hoskins R.A."/>
            <person name="Hubisz M.J."/>
            <person name="Hultmark D."/>
            <person name="Huntley M.A."/>
            <person name="Jaffe D.B."/>
            <person name="Jagadeeshan S."/>
            <person name="Jeck W.R."/>
            <person name="Johnson J."/>
            <person name="Jones C.D."/>
            <person name="Jordan W.C."/>
            <person name="Karpen G.H."/>
            <person name="Kataoka E."/>
            <person name="Keightley P.D."/>
            <person name="Kheradpour P."/>
            <person name="Kirkness E.F."/>
            <person name="Koerich L.B."/>
            <person name="Kristiansen K."/>
            <person name="Kudrna D."/>
            <person name="Kulathinal R.J."/>
            <person name="Kumar S."/>
            <person name="Kwok R."/>
            <person name="Lander E."/>
            <person name="Langley C.H."/>
            <person name="Lapoint R."/>
            <person name="Lazzaro B.P."/>
            <person name="Lee S.J."/>
            <person name="Levesque L."/>
            <person name="Li R."/>
            <person name="Lin C.F."/>
            <person name="Lin M.F."/>
            <person name="Lindblad-Toh K."/>
            <person name="Llopart A."/>
            <person name="Long M."/>
            <person name="Low L."/>
            <person name="Lozovsky E."/>
            <person name="Lu J."/>
            <person name="Luo M."/>
            <person name="Machado C.A."/>
            <person name="Makalowski W."/>
            <person name="Marzo M."/>
            <person name="Matsuda M."/>
            <person name="Matzkin L."/>
            <person name="McAllister B."/>
            <person name="McBride C.S."/>
            <person name="McKernan B."/>
            <person name="McKernan K."/>
            <person name="Mendez-Lago M."/>
            <person name="Minx P."/>
            <person name="Mollenhauer M.U."/>
            <person name="Montooth K."/>
            <person name="Mount S.M."/>
            <person name="Mu X."/>
            <person name="Myers E."/>
            <person name="Negre B."/>
            <person name="Newfeld S."/>
            <person name="Nielsen R."/>
            <person name="Noor M.A."/>
            <person name="O'Grady P."/>
            <person name="Pachter L."/>
            <person name="Papaceit M."/>
            <person name="Parisi M.J."/>
            <person name="Parisi M."/>
            <person name="Parts L."/>
            <person name="Pedersen J.S."/>
            <person name="Pesole G."/>
            <person name="Phillippy A.M."/>
            <person name="Ponting C.P."/>
            <person name="Pop M."/>
            <person name="Porcelli D."/>
            <person name="Powell J.R."/>
            <person name="Prohaska S."/>
            <person name="Pruitt K."/>
            <person name="Puig M."/>
            <person name="Quesneville H."/>
            <person name="Ram K.R."/>
            <person name="Rand D."/>
            <person name="Rasmussen M.D."/>
            <person name="Reed L.K."/>
            <person name="Reenan R."/>
            <person name="Reily A."/>
            <person name="Remington K.A."/>
            <person name="Rieger T.T."/>
            <person name="Ritchie M.G."/>
            <person name="Robin C."/>
            <person name="Rogers Y.H."/>
            <person name="Rohde C."/>
            <person name="Rozas J."/>
            <person name="Rubenfield M.J."/>
            <person name="Ruiz A."/>
            <person name="Russo S."/>
            <person name="Salzberg S.L."/>
            <person name="Sanchez-Gracia A."/>
            <person name="Saranga D.J."/>
            <person name="Sato H."/>
            <person name="Schaeffer S.W."/>
            <person name="Schatz M.C."/>
            <person name="Schlenke T."/>
            <person name="Schwartz R."/>
            <person name="Segarra C."/>
            <person name="Singh R.S."/>
            <person name="Sirot L."/>
            <person name="Sirota M."/>
            <person name="Sisneros N.B."/>
            <person name="Smith C.D."/>
            <person name="Smith T.F."/>
            <person name="Spieth J."/>
            <person name="Stage D.E."/>
            <person name="Stark A."/>
            <person name="Stephan W."/>
            <person name="Strausberg R.L."/>
            <person name="Strempel S."/>
            <person name="Sturgill D."/>
            <person name="Sutton G."/>
            <person name="Sutton G.G."/>
            <person name="Tao W."/>
            <person name="Teichmann S."/>
            <person name="Tobari Y.N."/>
            <person name="Tomimura Y."/>
            <person name="Tsolas J.M."/>
            <person name="Valente V.L."/>
            <person name="Venter E."/>
            <person name="Venter J.C."/>
            <person name="Vicario S."/>
            <person name="Vieira F.G."/>
            <person name="Vilella A.J."/>
            <person name="Villasante A."/>
            <person name="Walenz B."/>
            <person name="Wang J."/>
            <person name="Wasserman M."/>
            <person name="Watts T."/>
            <person name="Wilson D."/>
            <person name="Wilson R.K."/>
            <person name="Wing R.A."/>
            <person name="Wolfner M.F."/>
            <person name="Wong A."/>
            <person name="Wong G.K."/>
            <person name="Wu C.I."/>
            <person name="Wu G."/>
            <person name="Yamamoto D."/>
            <person name="Yang H.P."/>
            <person name="Yang S.P."/>
            <person name="Yorke J.A."/>
            <person name="Yoshida K."/>
            <person name="Zdobnov E."/>
            <person name="Zhang P."/>
            <person name="Zhang Y."/>
            <person name="Zimin A.V."/>
            <person name="Baldwin J."/>
            <person name="Abdouelleil A."/>
            <person name="Abdulkadir J."/>
            <person name="Abebe A."/>
            <person name="Abera B."/>
            <person name="Abreu J."/>
            <person name="Acer S.C."/>
            <person name="Aftuck L."/>
            <person name="Alexander A."/>
            <person name="An P."/>
            <person name="Anderson E."/>
            <person name="Anderson S."/>
            <person name="Arachi H."/>
            <person name="Azer M."/>
            <person name="Bachantsang P."/>
            <person name="Barry A."/>
            <person name="Bayul T."/>
            <person name="Berlin A."/>
            <person name="Bessette D."/>
            <person name="Bloom T."/>
            <person name="Blye J."/>
            <person name="Boguslavskiy L."/>
            <person name="Bonnet C."/>
            <person name="Boukhgalter B."/>
            <person name="Bourzgui I."/>
            <person name="Brown A."/>
            <person name="Cahill P."/>
            <person name="Channer S."/>
            <person name="Cheshatsang Y."/>
            <person name="Chuda L."/>
            <person name="Citroen M."/>
            <person name="Collymore A."/>
            <person name="Cooke P."/>
            <person name="Costello M."/>
            <person name="D'Aco K."/>
            <person name="Daza R."/>
            <person name="De Haan G."/>
            <person name="DeGray S."/>
            <person name="DeMaso C."/>
            <person name="Dhargay N."/>
            <person name="Dooley K."/>
            <person name="Dooley E."/>
            <person name="Doricent M."/>
            <person name="Dorje P."/>
            <person name="Dorjee K."/>
            <person name="Dupes A."/>
            <person name="Elong R."/>
            <person name="Falk J."/>
            <person name="Farina A."/>
            <person name="Faro S."/>
            <person name="Ferguson D."/>
            <person name="Fisher S."/>
            <person name="Foley C.D."/>
            <person name="Franke A."/>
            <person name="Friedrich D."/>
            <person name="Gadbois L."/>
            <person name="Gearin G."/>
            <person name="Gearin C.R."/>
            <person name="Giannoukos G."/>
            <person name="Goode T."/>
            <person name="Graham J."/>
            <person name="Grandbois E."/>
            <person name="Grewal S."/>
            <person name="Gyaltsen K."/>
            <person name="Hafez N."/>
            <person name="Hagos B."/>
            <person name="Hall J."/>
            <person name="Henson C."/>
            <person name="Hollinger A."/>
            <person name="Honan T."/>
            <person name="Huard M.D."/>
            <person name="Hughes L."/>
            <person name="Hurhula B."/>
            <person name="Husby M.E."/>
            <person name="Kamat A."/>
            <person name="Kanga B."/>
            <person name="Kashin S."/>
            <person name="Khazanovich D."/>
            <person name="Kisner P."/>
            <person name="Lance K."/>
            <person name="Lara M."/>
            <person name="Lee W."/>
            <person name="Lennon N."/>
            <person name="Letendre F."/>
            <person name="LeVine R."/>
            <person name="Lipovsky A."/>
            <person name="Liu X."/>
            <person name="Liu J."/>
            <person name="Liu S."/>
            <person name="Lokyitsang T."/>
            <person name="Lokyitsang Y."/>
            <person name="Lubonja R."/>
            <person name="Lui A."/>
            <person name="MacDonald P."/>
            <person name="Magnisalis V."/>
            <person name="Maru K."/>
            <person name="Matthews C."/>
            <person name="McCusker W."/>
            <person name="McDonough S."/>
            <person name="Mehta T."/>
            <person name="Meldrim J."/>
            <person name="Meneus L."/>
            <person name="Mihai O."/>
            <person name="Mihalev A."/>
            <person name="Mihova T."/>
            <person name="Mittelman R."/>
            <person name="Mlenga V."/>
            <person name="Montmayeur A."/>
            <person name="Mulrain L."/>
            <person name="Navidi A."/>
            <person name="Naylor J."/>
            <person name="Negash T."/>
            <person name="Nguyen T."/>
            <person name="Nguyen N."/>
            <person name="Nicol R."/>
            <person name="Norbu C."/>
            <person name="Norbu N."/>
            <person name="Novod N."/>
            <person name="O'Neill B."/>
            <person name="Osman S."/>
            <person name="Markiewicz E."/>
            <person name="Oyono O.L."/>
            <person name="Patti C."/>
            <person name="Phunkhang P."/>
            <person name="Pierre F."/>
            <person name="Priest M."/>
            <person name="Raghuraman S."/>
            <person name="Rege F."/>
            <person name="Reyes R."/>
            <person name="Rise C."/>
            <person name="Rogov P."/>
            <person name="Ross K."/>
            <person name="Ryan E."/>
            <person name="Settipalli S."/>
            <person name="Shea T."/>
            <person name="Sherpa N."/>
            <person name="Shi L."/>
            <person name="Shih D."/>
            <person name="Sparrow T."/>
            <person name="Spaulding J."/>
            <person name="Stalker J."/>
            <person name="Stange-Thomann N."/>
            <person name="Stavropoulos S."/>
            <person name="Stone C."/>
            <person name="Strader C."/>
            <person name="Tesfaye S."/>
            <person name="Thomson T."/>
            <person name="Thoulutsang Y."/>
            <person name="Thoulutsang D."/>
            <person name="Topham K."/>
            <person name="Topping I."/>
            <person name="Tsamla T."/>
            <person name="Vassiliev H."/>
            <person name="Vo A."/>
            <person name="Wangchuk T."/>
            <person name="Wangdi T."/>
            <person name="Weiand M."/>
            <person name="Wilkinson J."/>
            <person name="Wilson A."/>
            <person name="Yadav S."/>
            <person name="Young G."/>
            <person name="Yu Q."/>
            <person name="Zembek L."/>
            <person name="Zhong D."/>
            <person name="Zimmer A."/>
            <person name="Zwirko Z."/>
            <person name="Jaffe D.B."/>
            <person name="Alvarez P."/>
            <person name="Brockman W."/>
            <person name="Butler J."/>
            <person name="Chin C."/>
            <person name="Gnerre S."/>
            <person name="Grabherr M."/>
            <person name="Kleber M."/>
            <person name="Mauceli E."/>
            <person name="MacCallum I."/>
        </authorList>
    </citation>
    <scope>NUCLEOTIDE SEQUENCE [LARGE SCALE GENOMIC DNA]</scope>
    <source>
        <strain evidence="2">TSC#14024-0371.13</strain>
        <strain evidence="6">Tucson 14024-0371.13</strain>
    </source>
</reference>
<name>B3M9G1_DROAN</name>
<dbReference type="eggNOG" id="ENOG502QQMS">
    <property type="taxonomic scope" value="Eukaryota"/>
</dbReference>
<proteinExistence type="predicted"/>
<dbReference type="InterPro" id="IPR027967">
    <property type="entry name" value="DUF4612"/>
</dbReference>
<dbReference type="EMBL" id="CH902618">
    <property type="protein sequence ID" value="KPU78975.1"/>
    <property type="molecule type" value="Genomic_DNA"/>
</dbReference>
<dbReference type="GeneID" id="6506194"/>
<dbReference type="CTD" id="38755"/>
<dbReference type="OMA" id="MMHGVQP"/>
<feature type="compositionally biased region" description="Low complexity" evidence="1">
    <location>
        <begin position="386"/>
        <end position="395"/>
    </location>
</feature>
<dbReference type="EMBL" id="CH902618">
    <property type="protein sequence ID" value="KPU78974.1"/>
    <property type="molecule type" value="Genomic_DNA"/>
</dbReference>
<feature type="region of interest" description="Disordered" evidence="1">
    <location>
        <begin position="1"/>
        <end position="71"/>
    </location>
</feature>
<dbReference type="AlphaFoldDB" id="B3M9G1"/>
<dbReference type="Pfam" id="PF15389">
    <property type="entry name" value="DUF4612"/>
    <property type="match status" value="1"/>
</dbReference>
<dbReference type="PANTHER" id="PTHR14974:SF3">
    <property type="entry name" value="SIMILAR TO RIKEN CDNA 1700025G04 GENE"/>
    <property type="match status" value="1"/>
</dbReference>
<feature type="compositionally biased region" description="Low complexity" evidence="1">
    <location>
        <begin position="363"/>
        <end position="374"/>
    </location>
</feature>
<dbReference type="FunCoup" id="B3M9G1">
    <property type="interactions" value="395"/>
</dbReference>
<dbReference type="PANTHER" id="PTHR14974">
    <property type="entry name" value="SIMILAR TO RIKEN CDNA 1700025G04 GENE"/>
    <property type="match status" value="1"/>
</dbReference>
<gene>
    <name evidence="2" type="primary">Dana\GF23553</name>
    <name evidence="2" type="synonym">dana_GLEANR_8345</name>
    <name evidence="2" type="ORF">GF23553</name>
</gene>
<evidence type="ECO:0000313" key="4">
    <source>
        <dbReference type="EMBL" id="KPU78974.1"/>
    </source>
</evidence>
<feature type="compositionally biased region" description="Basic residues" evidence="1">
    <location>
        <begin position="10"/>
        <end position="24"/>
    </location>
</feature>
<dbReference type="GO" id="GO:0045879">
    <property type="term" value="P:negative regulation of smoothened signaling pathway"/>
    <property type="evidence" value="ECO:0007669"/>
    <property type="project" value="EnsemblMetazoa"/>
</dbReference>
<dbReference type="GO" id="GO:0001736">
    <property type="term" value="P:establishment of planar polarity"/>
    <property type="evidence" value="ECO:0007669"/>
    <property type="project" value="EnsemblMetazoa"/>
</dbReference>
<dbReference type="GO" id="GO:0005634">
    <property type="term" value="C:nucleus"/>
    <property type="evidence" value="ECO:0007669"/>
    <property type="project" value="EnsemblMetazoa"/>
</dbReference>
<dbReference type="EMBL" id="CH902618">
    <property type="protein sequence ID" value="KPU78973.1"/>
    <property type="molecule type" value="Genomic_DNA"/>
</dbReference>
<feature type="compositionally biased region" description="Low complexity" evidence="1">
    <location>
        <begin position="467"/>
        <end position="478"/>
    </location>
</feature>
<evidence type="ECO:0000256" key="1">
    <source>
        <dbReference type="SAM" id="MobiDB-lite"/>
    </source>
</evidence>
<reference evidence="2" key="2">
    <citation type="journal article" date="2008" name="Bioinformatics">
        <title>Assembly reconciliation.</title>
        <authorList>
            <person name="Zimin A.V."/>
            <person name="Smith D.R."/>
            <person name="Sutton G."/>
            <person name="Yorke J.A."/>
        </authorList>
    </citation>
    <scope>NUCLEOTIDE SEQUENCE</scope>
    <source>
        <strain evidence="2">TSC#14024-0371.13</strain>
    </source>
</reference>
<dbReference type="STRING" id="7217.B3M9G1"/>
<evidence type="ECO:0000313" key="3">
    <source>
        <dbReference type="EMBL" id="KPU78973.1"/>
    </source>
</evidence>
<feature type="compositionally biased region" description="Basic and acidic residues" evidence="1">
    <location>
        <begin position="40"/>
        <end position="66"/>
    </location>
</feature>
<sequence length="488" mass="52500">MGCGQSKIHLYPRKSKSKANGKKGGHADSDAETDEDEGHIEDAEKAQQRDREKHDESDDSSNKDVTDSDDDVAVSLLRAKNLSLLQSQEISSSQQNFFRMLDKKIDEGPDYDSASETEIALEEARLNALRQHWESASLTASICSSASRSLQTTPIRQVQVPLKQPPRGAGLLLQPSSAAAVSTAMVSIPATEYLPQHVMAGRQQQQVQQVQQVPQQQAAVLYQQQQQQLILLPQLDGSVVNTSTAAAAQLAQLQQQQLSQQQQLYQQQQQYLLTLPAGTKPQSVSPKRLLYGSTVAGAVPPGTSACPQPAAPPSVQYIAAGSQMMQPGASGGFLNGAGAISGIAAGRGPLQLAYYGAAPPSTAPPLATSAPIAPETYEPPTAPHSQNQQQQQQQPPTQPPPGAYYGEMMHGVQPASAVEYKFPPAISVQRLAPQVQRQLRETQELIKDSCPQLYAAGYGSPGPPIRNPNRNPTRTRPTLETQFSQELS</sequence>
<evidence type="ECO:0000313" key="6">
    <source>
        <dbReference type="Proteomes" id="UP000007801"/>
    </source>
</evidence>
<dbReference type="HOGENOM" id="CLU_021870_0_0_1"/>
<feature type="compositionally biased region" description="Polar residues" evidence="1">
    <location>
        <begin position="479"/>
        <end position="488"/>
    </location>
</feature>
<evidence type="ECO:0000313" key="2">
    <source>
        <dbReference type="EMBL" id="EDV41174.1"/>
    </source>
</evidence>
<dbReference type="KEGG" id="dan:6506194"/>
<reference evidence="2" key="3">
    <citation type="submission" date="2015-10" db="EMBL/GenBank/DDBJ databases">
        <authorList>
            <consortium name="FlyBase"/>
        </authorList>
    </citation>
    <scope>NUCLEOTIDE SEQUENCE</scope>
    <source>
        <strain evidence="2">TSC#14024-0371.13</strain>
    </source>
</reference>
<dbReference type="Proteomes" id="UP000007801">
    <property type="component" value="Unassembled WGS sequence"/>
</dbReference>
<feature type="compositionally biased region" description="Acidic residues" evidence="1">
    <location>
        <begin position="30"/>
        <end position="39"/>
    </location>
</feature>
<feature type="region of interest" description="Disordered" evidence="1">
    <location>
        <begin position="448"/>
        <end position="488"/>
    </location>
</feature>
<protein>
    <submittedName>
        <fullName evidence="2">Uncharacterized protein, isoform A</fullName>
    </submittedName>
    <submittedName>
        <fullName evidence="3">Uncharacterized protein, isoform B</fullName>
    </submittedName>
    <submittedName>
        <fullName evidence="4">Uncharacterized protein, isoform C</fullName>
    </submittedName>
    <submittedName>
        <fullName evidence="5">Uncharacterized protein, isoform D</fullName>
    </submittedName>
</protein>
<dbReference type="EMBL" id="CH902618">
    <property type="protein sequence ID" value="EDV41174.1"/>
    <property type="molecule type" value="Genomic_DNA"/>
</dbReference>
<organism evidence="2 6">
    <name type="scientific">Drosophila ananassae</name>
    <name type="common">Fruit fly</name>
    <dbReference type="NCBI Taxonomy" id="7217"/>
    <lineage>
        <taxon>Eukaryota</taxon>
        <taxon>Metazoa</taxon>
        <taxon>Ecdysozoa</taxon>
        <taxon>Arthropoda</taxon>
        <taxon>Hexapoda</taxon>
        <taxon>Insecta</taxon>
        <taxon>Pterygota</taxon>
        <taxon>Neoptera</taxon>
        <taxon>Endopterygota</taxon>
        <taxon>Diptera</taxon>
        <taxon>Brachycera</taxon>
        <taxon>Muscomorpha</taxon>
        <taxon>Ephydroidea</taxon>
        <taxon>Drosophilidae</taxon>
        <taxon>Drosophila</taxon>
        <taxon>Sophophora</taxon>
    </lineage>
</organism>
<keyword evidence="6" id="KW-1185">Reference proteome</keyword>
<accession>B3M9G1</accession>
<dbReference type="OrthoDB" id="5919401at2759"/>
<feature type="region of interest" description="Disordered" evidence="1">
    <location>
        <begin position="363"/>
        <end position="408"/>
    </location>
</feature>
<evidence type="ECO:0000313" key="5">
    <source>
        <dbReference type="EMBL" id="KPU78975.1"/>
    </source>
</evidence>